<accession>A0A343THS4</accession>
<feature type="domain" description="Radical SAM core" evidence="7">
    <location>
        <begin position="73"/>
        <end position="285"/>
    </location>
</feature>
<dbReference type="EMBL" id="CP025066">
    <property type="protein sequence ID" value="AUX08646.1"/>
    <property type="molecule type" value="Genomic_DNA"/>
</dbReference>
<dbReference type="PANTHER" id="PTHR30352:SF5">
    <property type="entry name" value="PYRUVATE FORMATE-LYASE 1-ACTIVATING ENZYME"/>
    <property type="match status" value="1"/>
</dbReference>
<dbReference type="GO" id="GO:0016829">
    <property type="term" value="F:lyase activity"/>
    <property type="evidence" value="ECO:0007669"/>
    <property type="project" value="UniProtKB-KW"/>
</dbReference>
<comment type="cofactor">
    <cofactor evidence="6">
        <name>[4Fe-4S] cluster</name>
        <dbReference type="ChEBI" id="CHEBI:49883"/>
    </cofactor>
    <text evidence="6">Binds 1 [4Fe-4S] cluster. The cluster is coordinated with 3 cysteines and an exchangeable S-adenosyl-L-methionine.</text>
</comment>
<dbReference type="PROSITE" id="PS51918">
    <property type="entry name" value="RADICAL_SAM"/>
    <property type="match status" value="1"/>
</dbReference>
<dbReference type="GeneID" id="37877353"/>
<dbReference type="NCBIfam" id="TIGR04337">
    <property type="entry name" value="AmmeMemoSam_rS"/>
    <property type="match status" value="1"/>
</dbReference>
<dbReference type="Pfam" id="PF04055">
    <property type="entry name" value="Radical_SAM"/>
    <property type="match status" value="1"/>
</dbReference>
<dbReference type="SFLD" id="SFLDG01101">
    <property type="entry name" value="Uncharacterised_Radical_SAM_Su"/>
    <property type="match status" value="1"/>
</dbReference>
<dbReference type="GO" id="GO:0051539">
    <property type="term" value="F:4 iron, 4 sulfur cluster binding"/>
    <property type="evidence" value="ECO:0007669"/>
    <property type="project" value="UniProtKB-KW"/>
</dbReference>
<evidence type="ECO:0000256" key="1">
    <source>
        <dbReference type="ARBA" id="ARBA00022485"/>
    </source>
</evidence>
<keyword evidence="2 6" id="KW-0949">S-adenosyl-L-methionine</keyword>
<keyword evidence="3 6" id="KW-0479">Metal-binding</keyword>
<evidence type="ECO:0000256" key="4">
    <source>
        <dbReference type="ARBA" id="ARBA00023004"/>
    </source>
</evidence>
<keyword evidence="5 6" id="KW-0411">Iron-sulfur</keyword>
<dbReference type="InterPro" id="IPR058240">
    <property type="entry name" value="rSAM_sf"/>
</dbReference>
<name>A0A343THS4_9EURY</name>
<evidence type="ECO:0000259" key="7">
    <source>
        <dbReference type="PROSITE" id="PS51918"/>
    </source>
</evidence>
<dbReference type="PIRSF" id="PIRSF004869">
    <property type="entry name" value="PflX_prd"/>
    <property type="match status" value="1"/>
</dbReference>
<feature type="binding site" evidence="6">
    <location>
        <position position="92"/>
    </location>
    <ligand>
        <name>[4Fe-4S] cluster</name>
        <dbReference type="ChEBI" id="CHEBI:49883"/>
        <note>4Fe-4S-S-AdoMet</note>
    </ligand>
</feature>
<dbReference type="CDD" id="cd01335">
    <property type="entry name" value="Radical_SAM"/>
    <property type="match status" value="1"/>
</dbReference>
<dbReference type="OrthoDB" id="371936at2157"/>
<dbReference type="GO" id="GO:0043365">
    <property type="term" value="F:[formate-C-acetyltransferase]-activating enzyme activity"/>
    <property type="evidence" value="ECO:0007669"/>
    <property type="project" value="UniProtKB-EC"/>
</dbReference>
<dbReference type="PANTHER" id="PTHR30352">
    <property type="entry name" value="PYRUVATE FORMATE-LYASE-ACTIVATING ENZYME"/>
    <property type="match status" value="1"/>
</dbReference>
<dbReference type="KEGG" id="hdf:AArcSl_1008"/>
<dbReference type="SFLD" id="SFLDS00029">
    <property type="entry name" value="Radical_SAM"/>
    <property type="match status" value="1"/>
</dbReference>
<dbReference type="RefSeq" id="WP_133412124.1">
    <property type="nucleotide sequence ID" value="NZ_CP025066.1"/>
</dbReference>
<protein>
    <submittedName>
        <fullName evidence="8">Pyruvate formate lyase activating enzyme</fullName>
        <ecNumber evidence="8">1.97.1.4</ecNumber>
    </submittedName>
</protein>
<keyword evidence="9" id="KW-1185">Reference proteome</keyword>
<dbReference type="GO" id="GO:0046872">
    <property type="term" value="F:metal ion binding"/>
    <property type="evidence" value="ECO:0007669"/>
    <property type="project" value="UniProtKB-KW"/>
</dbReference>
<evidence type="ECO:0000313" key="8">
    <source>
        <dbReference type="EMBL" id="AUX08646.1"/>
    </source>
</evidence>
<evidence type="ECO:0000256" key="2">
    <source>
        <dbReference type="ARBA" id="ARBA00022691"/>
    </source>
</evidence>
<gene>
    <name evidence="8" type="primary">pflA</name>
    <name evidence="8" type="ORF">AArcSl_1008</name>
</gene>
<keyword evidence="8" id="KW-0670">Pyruvate</keyword>
<dbReference type="SUPFAM" id="SSF102114">
    <property type="entry name" value="Radical SAM enzymes"/>
    <property type="match status" value="1"/>
</dbReference>
<dbReference type="InterPro" id="IPR007197">
    <property type="entry name" value="rSAM"/>
</dbReference>
<sequence>MSPSTRGREVERYEPLEDDRVRCAVCPRRCVVPPGERGVCDVRQNDGGRFELLTYGRAVSTAIDPIEKKPLFHFAPGARVLSVAARGCNFECDFCQNYRIAIEHEDVPEQSFPPAELADAAEERSCEGIAYTYTEPTIFLEYALDTMRETGEDTCNVFVSNGYMTEETATQLATELDAINIDIKGHTEFYRKRCAVPDPAPIYDAAETLADAGVHVEITNLVIPDENDDPEVVRERMAWIREELGPGTPVHFSRFRPAYRMQDVPPTPIATLESLMDVAREEGLYHVYCGNVPGHESESTDCPDCGTCVIKRQGFEIRSYDLEDGGCPSCGRPIEVAGTEWSRGAESTGSRRRLRF</sequence>
<dbReference type="InterPro" id="IPR016431">
    <property type="entry name" value="Pyrv-formate_lyase-activ_prd"/>
</dbReference>
<dbReference type="EC" id="1.97.1.4" evidence="8"/>
<proteinExistence type="predicted"/>
<keyword evidence="8" id="KW-0560">Oxidoreductase</keyword>
<keyword evidence="1" id="KW-0004">4Fe-4S</keyword>
<feature type="binding site" evidence="6">
    <location>
        <position position="88"/>
    </location>
    <ligand>
        <name>[4Fe-4S] cluster</name>
        <dbReference type="ChEBI" id="CHEBI:49883"/>
        <note>4Fe-4S-S-AdoMet</note>
    </ligand>
</feature>
<evidence type="ECO:0000313" key="9">
    <source>
        <dbReference type="Proteomes" id="UP000263012"/>
    </source>
</evidence>
<keyword evidence="8" id="KW-0456">Lyase</keyword>
<evidence type="ECO:0000256" key="5">
    <source>
        <dbReference type="ARBA" id="ARBA00023014"/>
    </source>
</evidence>
<dbReference type="InterPro" id="IPR034457">
    <property type="entry name" value="Organic_radical-activating"/>
</dbReference>
<dbReference type="Gene3D" id="3.20.20.70">
    <property type="entry name" value="Aldolase class I"/>
    <property type="match status" value="1"/>
</dbReference>
<dbReference type="InterPro" id="IPR027596">
    <property type="entry name" value="AmmeMemoSam_rS"/>
</dbReference>
<reference evidence="9" key="1">
    <citation type="submission" date="2017-11" db="EMBL/GenBank/DDBJ databases">
        <title>Phenotypic and genomic properties of facultatively anaerobic sulfur-reducing natronoarchaea from hypersaline soda lakes.</title>
        <authorList>
            <person name="Sorokin D.Y."/>
            <person name="Kublanov I.V."/>
            <person name="Roman P."/>
            <person name="Sinninghe Damste J.S."/>
            <person name="Golyshin P.N."/>
            <person name="Rojo D."/>
            <person name="Ciordia S."/>
            <person name="Mena M.D.C."/>
            <person name="Ferrer M."/>
            <person name="Messina E."/>
            <person name="Smedile F."/>
            <person name="La Spada G."/>
            <person name="La Cono V."/>
            <person name="Yakimov M.M."/>
        </authorList>
    </citation>
    <scope>NUCLEOTIDE SEQUENCE [LARGE SCALE GENOMIC DNA]</scope>
    <source>
        <strain evidence="9">AArc-Sl</strain>
    </source>
</reference>
<dbReference type="InterPro" id="IPR013785">
    <property type="entry name" value="Aldolase_TIM"/>
</dbReference>
<feature type="binding site" evidence="6">
    <location>
        <position position="95"/>
    </location>
    <ligand>
        <name>[4Fe-4S] cluster</name>
        <dbReference type="ChEBI" id="CHEBI:49883"/>
        <note>4Fe-4S-S-AdoMet</note>
    </ligand>
</feature>
<keyword evidence="4 6" id="KW-0408">Iron</keyword>
<evidence type="ECO:0000256" key="3">
    <source>
        <dbReference type="ARBA" id="ARBA00022723"/>
    </source>
</evidence>
<dbReference type="AlphaFoldDB" id="A0A343THS4"/>
<evidence type="ECO:0000256" key="6">
    <source>
        <dbReference type="PIRSR" id="PIRSR004869-50"/>
    </source>
</evidence>
<dbReference type="Proteomes" id="UP000263012">
    <property type="component" value="Chromosome"/>
</dbReference>
<organism evidence="8 9">
    <name type="scientific">Halalkaliarchaeum desulfuricum</name>
    <dbReference type="NCBI Taxonomy" id="2055893"/>
    <lineage>
        <taxon>Archaea</taxon>
        <taxon>Methanobacteriati</taxon>
        <taxon>Methanobacteriota</taxon>
        <taxon>Stenosarchaea group</taxon>
        <taxon>Halobacteria</taxon>
        <taxon>Halobacteriales</taxon>
        <taxon>Haloferacaceae</taxon>
        <taxon>Halalkaliarchaeum</taxon>
    </lineage>
</organism>